<accession>A0ABU9KTK3</accession>
<name>A0ABU9KTK3_9EURY</name>
<dbReference type="PANTHER" id="PTHR10900">
    <property type="entry name" value="PERIOSTIN-RELATED"/>
    <property type="match status" value="1"/>
</dbReference>
<proteinExistence type="predicted"/>
<dbReference type="InterPro" id="IPR050904">
    <property type="entry name" value="Adhesion/Biosynth-related"/>
</dbReference>
<dbReference type="Pfam" id="PF02469">
    <property type="entry name" value="Fasciclin"/>
    <property type="match status" value="2"/>
</dbReference>
<dbReference type="SUPFAM" id="SSF82153">
    <property type="entry name" value="FAS1 domain"/>
    <property type="match status" value="2"/>
</dbReference>
<dbReference type="Proteomes" id="UP001396646">
    <property type="component" value="Unassembled WGS sequence"/>
</dbReference>
<protein>
    <submittedName>
        <fullName evidence="2">Fasciclin domain-containing protein</fullName>
    </submittedName>
</protein>
<dbReference type="Gene3D" id="2.30.180.10">
    <property type="entry name" value="FAS1 domain"/>
    <property type="match status" value="2"/>
</dbReference>
<gene>
    <name evidence="2" type="ORF">WOA13_07755</name>
</gene>
<dbReference type="SMART" id="SM00554">
    <property type="entry name" value="FAS1"/>
    <property type="match status" value="2"/>
</dbReference>
<dbReference type="PROSITE" id="PS50213">
    <property type="entry name" value="FAS1"/>
    <property type="match status" value="2"/>
</dbReference>
<dbReference type="InterPro" id="IPR000782">
    <property type="entry name" value="FAS1_domain"/>
</dbReference>
<dbReference type="EMBL" id="JBCAUS010000006">
    <property type="protein sequence ID" value="MEL4305716.1"/>
    <property type="molecule type" value="Genomic_DNA"/>
</dbReference>
<dbReference type="Pfam" id="PF22888">
    <property type="entry name" value="FIMAH"/>
    <property type="match status" value="1"/>
</dbReference>
<dbReference type="PANTHER" id="PTHR10900:SF77">
    <property type="entry name" value="FI19380P1"/>
    <property type="match status" value="1"/>
</dbReference>
<evidence type="ECO:0000259" key="1">
    <source>
        <dbReference type="PROSITE" id="PS50213"/>
    </source>
</evidence>
<reference evidence="2 3" key="1">
    <citation type="submission" date="2024-04" db="EMBL/GenBank/DDBJ databases">
        <title>Methanococcoides sp. LMO-2.</title>
        <authorList>
            <person name="Liang L."/>
        </authorList>
    </citation>
    <scope>NUCLEOTIDE SEQUENCE [LARGE SCALE GENOMIC DNA]</scope>
    <source>
        <strain evidence="2 3">LMO-2</strain>
    </source>
</reference>
<dbReference type="InterPro" id="IPR054470">
    <property type="entry name" value="FIMAH_dom"/>
</dbReference>
<dbReference type="RefSeq" id="WP_342127358.1">
    <property type="nucleotide sequence ID" value="NZ_JBCAUS010000006.1"/>
</dbReference>
<keyword evidence="3" id="KW-1185">Reference proteome</keyword>
<sequence>MKYKSTIWLLTFLAVIFSLTATASAGTVVDIINDSENHTILETALSDTGLTVPLSAEDTNFTVFAPTDAAFAALPPGLLASLSEEELTNILLYHALDGRVLSTDLSDGMTATTLLEKDVLVTIDGTDVFINNAQVTVVDIEADNGVVHVIDAVLVPPATVVDIISNSPRHTTLEAALIAANLNGTLSGPGNFTVFAPTDDAFDALPPGLLASLSEEELTNILLYHVLDGRVLSTDLSDGMTATTLLGKNILVTINEDGVFINDAKVTVVDLEADNGVVHVIDAVLVPPNIKADIIALKSQVDSEDLNRPIDRALQAKLDAALKSESKGNEKAAANQLNAFINSVEAQSGKAIDEVVAGEWISLAEMIISDLES</sequence>
<evidence type="ECO:0000313" key="2">
    <source>
        <dbReference type="EMBL" id="MEL4305716.1"/>
    </source>
</evidence>
<organism evidence="2 3">
    <name type="scientific">Methanococcoides cohabitans</name>
    <dbReference type="NCBI Taxonomy" id="3136559"/>
    <lineage>
        <taxon>Archaea</taxon>
        <taxon>Methanobacteriati</taxon>
        <taxon>Methanobacteriota</taxon>
        <taxon>Stenosarchaea group</taxon>
        <taxon>Methanomicrobia</taxon>
        <taxon>Methanosarcinales</taxon>
        <taxon>Methanosarcinaceae</taxon>
        <taxon>Methanococcoides</taxon>
    </lineage>
</organism>
<dbReference type="InterPro" id="IPR036378">
    <property type="entry name" value="FAS1_dom_sf"/>
</dbReference>
<comment type="caution">
    <text evidence="2">The sequence shown here is derived from an EMBL/GenBank/DDBJ whole genome shotgun (WGS) entry which is preliminary data.</text>
</comment>
<feature type="domain" description="FAS1" evidence="1">
    <location>
        <begin position="25"/>
        <end position="154"/>
    </location>
</feature>
<feature type="domain" description="FAS1" evidence="1">
    <location>
        <begin position="157"/>
        <end position="285"/>
    </location>
</feature>
<evidence type="ECO:0000313" key="3">
    <source>
        <dbReference type="Proteomes" id="UP001396646"/>
    </source>
</evidence>